<sequence>MSAEQLNELVAAYESGISSNQLVIGYGIAKGTVLKLLRANNVTMRGQGLNAATAKQAAALYRNGKSLAAAGAMFDVDPTTVRSALIKHLKRHGIQGVSCST</sequence>
<reference evidence="1 2" key="1">
    <citation type="submission" date="2014-01" db="EMBL/GenBank/DDBJ databases">
        <authorList>
            <person name="Zelazny A."/>
            <person name="Olivier K."/>
            <person name="Sampaio E.P."/>
            <person name="Holland S.M."/>
            <person name="Tallon L.J."/>
            <person name="Sadzewicz L.K."/>
            <person name="Sengamalay N."/>
            <person name="Fraser C.M."/>
            <person name="Hine E."/>
            <person name="Shefchek K.A."/>
            <person name="Das S.P."/>
            <person name="Shallom S.J."/>
            <person name="Agrawal S."/>
            <person name="Tettelin H."/>
        </authorList>
    </citation>
    <scope>NUCLEOTIDE SEQUENCE [LARGE SCALE GENOMIC DNA]</scope>
    <source>
        <strain evidence="1 2">MAB_030201_1075</strain>
    </source>
</reference>
<proteinExistence type="predicted"/>
<dbReference type="EMBL" id="JAOX01000001">
    <property type="protein sequence ID" value="ETZ88207.1"/>
    <property type="molecule type" value="Genomic_DNA"/>
</dbReference>
<organism evidence="1 2">
    <name type="scientific">Mycobacteroides abscessus MAB_030201_1075</name>
    <dbReference type="NCBI Taxonomy" id="1335410"/>
    <lineage>
        <taxon>Bacteria</taxon>
        <taxon>Bacillati</taxon>
        <taxon>Actinomycetota</taxon>
        <taxon>Actinomycetes</taxon>
        <taxon>Mycobacteriales</taxon>
        <taxon>Mycobacteriaceae</taxon>
        <taxon>Mycobacteroides</taxon>
        <taxon>Mycobacteroides abscessus</taxon>
    </lineage>
</organism>
<accession>A0A829PLW4</accession>
<dbReference type="Gene3D" id="1.10.10.60">
    <property type="entry name" value="Homeodomain-like"/>
    <property type="match status" value="1"/>
</dbReference>
<evidence type="ECO:0000313" key="2">
    <source>
        <dbReference type="Proteomes" id="UP000019854"/>
    </source>
</evidence>
<evidence type="ECO:0000313" key="1">
    <source>
        <dbReference type="EMBL" id="ETZ88207.1"/>
    </source>
</evidence>
<dbReference type="Proteomes" id="UP000019854">
    <property type="component" value="Unassembled WGS sequence"/>
</dbReference>
<gene>
    <name evidence="1" type="ORF">L829_1764</name>
</gene>
<name>A0A829PLW4_9MYCO</name>
<comment type="caution">
    <text evidence="1">The sequence shown here is derived from an EMBL/GenBank/DDBJ whole genome shotgun (WGS) entry which is preliminary data.</text>
</comment>
<protein>
    <submittedName>
        <fullName evidence="1">Helix-turn-helix domain protein</fullName>
    </submittedName>
</protein>
<dbReference type="AlphaFoldDB" id="A0A829PLW4"/>